<organism evidence="2 3">
    <name type="scientific">Acorus calamus</name>
    <name type="common">Sweet flag</name>
    <dbReference type="NCBI Taxonomy" id="4465"/>
    <lineage>
        <taxon>Eukaryota</taxon>
        <taxon>Viridiplantae</taxon>
        <taxon>Streptophyta</taxon>
        <taxon>Embryophyta</taxon>
        <taxon>Tracheophyta</taxon>
        <taxon>Spermatophyta</taxon>
        <taxon>Magnoliopsida</taxon>
        <taxon>Liliopsida</taxon>
        <taxon>Acoraceae</taxon>
        <taxon>Acorus</taxon>
    </lineage>
</organism>
<evidence type="ECO:0000313" key="2">
    <source>
        <dbReference type="EMBL" id="KAK1296725.1"/>
    </source>
</evidence>
<evidence type="ECO:0000313" key="3">
    <source>
        <dbReference type="Proteomes" id="UP001180020"/>
    </source>
</evidence>
<feature type="compositionally biased region" description="Polar residues" evidence="1">
    <location>
        <begin position="84"/>
        <end position="100"/>
    </location>
</feature>
<protein>
    <submittedName>
        <fullName evidence="2">Uncharacterized protein</fullName>
    </submittedName>
</protein>
<keyword evidence="3" id="KW-1185">Reference proteome</keyword>
<reference evidence="2" key="2">
    <citation type="submission" date="2023-06" db="EMBL/GenBank/DDBJ databases">
        <authorList>
            <person name="Ma L."/>
            <person name="Liu K.-W."/>
            <person name="Li Z."/>
            <person name="Hsiao Y.-Y."/>
            <person name="Qi Y."/>
            <person name="Fu T."/>
            <person name="Tang G."/>
            <person name="Zhang D."/>
            <person name="Sun W.-H."/>
            <person name="Liu D.-K."/>
            <person name="Li Y."/>
            <person name="Chen G.-Z."/>
            <person name="Liu X.-D."/>
            <person name="Liao X.-Y."/>
            <person name="Jiang Y.-T."/>
            <person name="Yu X."/>
            <person name="Hao Y."/>
            <person name="Huang J."/>
            <person name="Zhao X.-W."/>
            <person name="Ke S."/>
            <person name="Chen Y.-Y."/>
            <person name="Wu W.-L."/>
            <person name="Hsu J.-L."/>
            <person name="Lin Y.-F."/>
            <person name="Huang M.-D."/>
            <person name="Li C.-Y."/>
            <person name="Huang L."/>
            <person name="Wang Z.-W."/>
            <person name="Zhao X."/>
            <person name="Zhong W.-Y."/>
            <person name="Peng D.-H."/>
            <person name="Ahmad S."/>
            <person name="Lan S."/>
            <person name="Zhang J.-S."/>
            <person name="Tsai W.-C."/>
            <person name="Van De Peer Y."/>
            <person name="Liu Z.-J."/>
        </authorList>
    </citation>
    <scope>NUCLEOTIDE SEQUENCE</scope>
    <source>
        <strain evidence="2">CP</strain>
        <tissue evidence="2">Leaves</tissue>
    </source>
</reference>
<dbReference type="AlphaFoldDB" id="A0AAV9D689"/>
<feature type="compositionally biased region" description="Acidic residues" evidence="1">
    <location>
        <begin position="107"/>
        <end position="116"/>
    </location>
</feature>
<feature type="region of interest" description="Disordered" evidence="1">
    <location>
        <begin position="1"/>
        <end position="116"/>
    </location>
</feature>
<feature type="compositionally biased region" description="Low complexity" evidence="1">
    <location>
        <begin position="35"/>
        <end position="48"/>
    </location>
</feature>
<comment type="caution">
    <text evidence="2">The sequence shown here is derived from an EMBL/GenBank/DDBJ whole genome shotgun (WGS) entry which is preliminary data.</text>
</comment>
<dbReference type="EMBL" id="JAUJYO010000015">
    <property type="protein sequence ID" value="KAK1296725.1"/>
    <property type="molecule type" value="Genomic_DNA"/>
</dbReference>
<dbReference type="Proteomes" id="UP001180020">
    <property type="component" value="Unassembled WGS sequence"/>
</dbReference>
<reference evidence="2" key="1">
    <citation type="journal article" date="2023" name="Nat. Commun.">
        <title>Diploid and tetraploid genomes of Acorus and the evolution of monocots.</title>
        <authorList>
            <person name="Ma L."/>
            <person name="Liu K.W."/>
            <person name="Li Z."/>
            <person name="Hsiao Y.Y."/>
            <person name="Qi Y."/>
            <person name="Fu T."/>
            <person name="Tang G.D."/>
            <person name="Zhang D."/>
            <person name="Sun W.H."/>
            <person name="Liu D.K."/>
            <person name="Li Y."/>
            <person name="Chen G.Z."/>
            <person name="Liu X.D."/>
            <person name="Liao X.Y."/>
            <person name="Jiang Y.T."/>
            <person name="Yu X."/>
            <person name="Hao Y."/>
            <person name="Huang J."/>
            <person name="Zhao X.W."/>
            <person name="Ke S."/>
            <person name="Chen Y.Y."/>
            <person name="Wu W.L."/>
            <person name="Hsu J.L."/>
            <person name="Lin Y.F."/>
            <person name="Huang M.D."/>
            <person name="Li C.Y."/>
            <person name="Huang L."/>
            <person name="Wang Z.W."/>
            <person name="Zhao X."/>
            <person name="Zhong W.Y."/>
            <person name="Peng D.H."/>
            <person name="Ahmad S."/>
            <person name="Lan S."/>
            <person name="Zhang J.S."/>
            <person name="Tsai W.C."/>
            <person name="Van de Peer Y."/>
            <person name="Liu Z.J."/>
        </authorList>
    </citation>
    <scope>NUCLEOTIDE SEQUENCE</scope>
    <source>
        <strain evidence="2">CP</strain>
    </source>
</reference>
<sequence>MLARSSVSDMSIAATSARKLTFEEPTESRRRRLRALAASGAGLSEGEATQGAASALASGEPHQTARTRRSGSPCIGGGDGCDFSSENSSFHQQEVPQLTASSRGLSEEEGEEAGSH</sequence>
<proteinExistence type="predicted"/>
<gene>
    <name evidence="2" type="ORF">QJS10_CPB15g00231</name>
</gene>
<accession>A0AAV9D689</accession>
<name>A0AAV9D689_ACOCL</name>
<evidence type="ECO:0000256" key="1">
    <source>
        <dbReference type="SAM" id="MobiDB-lite"/>
    </source>
</evidence>